<dbReference type="EMBL" id="AHNR02000028">
    <property type="protein sequence ID" value="EKR55542.1"/>
    <property type="molecule type" value="Genomic_DNA"/>
</dbReference>
<comment type="caution">
    <text evidence="1">The sequence shown here is derived from an EMBL/GenBank/DDBJ whole genome shotgun (WGS) entry which is preliminary data.</text>
</comment>
<sequence>MKLQEFVWIDNVGSGFSGVTEKCFRFSLKKSRGGKFRI</sequence>
<dbReference type="AlphaFoldDB" id="A0A0E2D7V0"/>
<gene>
    <name evidence="1" type="ORF">LEP1GSC105_2111</name>
</gene>
<proteinExistence type="predicted"/>
<dbReference type="Proteomes" id="UP000001340">
    <property type="component" value="Unassembled WGS sequence"/>
</dbReference>
<organism evidence="1 2">
    <name type="scientific">Leptospira interrogans str. UI 12758</name>
    <dbReference type="NCBI Taxonomy" id="1049938"/>
    <lineage>
        <taxon>Bacteria</taxon>
        <taxon>Pseudomonadati</taxon>
        <taxon>Spirochaetota</taxon>
        <taxon>Spirochaetia</taxon>
        <taxon>Leptospirales</taxon>
        <taxon>Leptospiraceae</taxon>
        <taxon>Leptospira</taxon>
    </lineage>
</organism>
<name>A0A0E2D7V0_LEPIR</name>
<evidence type="ECO:0000313" key="1">
    <source>
        <dbReference type="EMBL" id="EKR55542.1"/>
    </source>
</evidence>
<evidence type="ECO:0000313" key="2">
    <source>
        <dbReference type="Proteomes" id="UP000001340"/>
    </source>
</evidence>
<protein>
    <submittedName>
        <fullName evidence="1">Uncharacterized protein</fullName>
    </submittedName>
</protein>
<reference evidence="1 2" key="1">
    <citation type="submission" date="2012-10" db="EMBL/GenBank/DDBJ databases">
        <authorList>
            <person name="Harkins D.M."/>
            <person name="Durkin A.S."/>
            <person name="Brinkac L.M."/>
            <person name="Haft D.H."/>
            <person name="Selengut J.D."/>
            <person name="Sanka R."/>
            <person name="DePew J."/>
            <person name="Purushe J."/>
            <person name="Chanthongthip A."/>
            <person name="Lattana O."/>
            <person name="Phetsouvanh R."/>
            <person name="Newton P.N."/>
            <person name="Vinetz J.M."/>
            <person name="Sutton G.G."/>
            <person name="Nierman W.C."/>
            <person name="Fouts D.E."/>
        </authorList>
    </citation>
    <scope>NUCLEOTIDE SEQUENCE [LARGE SCALE GENOMIC DNA]</scope>
    <source>
        <strain evidence="1 2">UI 12758</strain>
    </source>
</reference>
<accession>A0A0E2D7V0</accession>